<dbReference type="Proteomes" id="UP000018467">
    <property type="component" value="Unassembled WGS sequence"/>
</dbReference>
<reference evidence="3" key="2">
    <citation type="journal article" date="2014" name="Nat. Commun.">
        <title>The cavefish genome reveals candidate genes for eye loss.</title>
        <authorList>
            <person name="McGaugh S.E."/>
            <person name="Gross J.B."/>
            <person name="Aken B."/>
            <person name="Blin M."/>
            <person name="Borowsky R."/>
            <person name="Chalopin D."/>
            <person name="Hinaux H."/>
            <person name="Jeffery W.R."/>
            <person name="Keene A."/>
            <person name="Ma L."/>
            <person name="Minx P."/>
            <person name="Murphy D."/>
            <person name="O'Quin K.E."/>
            <person name="Retaux S."/>
            <person name="Rohner N."/>
            <person name="Searle S.M."/>
            <person name="Stahl B.A."/>
            <person name="Tabin C."/>
            <person name="Volff J.N."/>
            <person name="Yoshizawa M."/>
            <person name="Warren W.C."/>
        </authorList>
    </citation>
    <scope>NUCLEOTIDE SEQUENCE [LARGE SCALE GENOMIC DNA]</scope>
    <source>
        <strain evidence="3">female</strain>
    </source>
</reference>
<feature type="chain" id="PRO_5017449541" description="Secreted protein" evidence="1">
    <location>
        <begin position="21"/>
        <end position="69"/>
    </location>
</feature>
<accession>A0A3B1JEL3</accession>
<dbReference type="Bgee" id="ENSAMXG00000041863">
    <property type="expression patterns" value="Expressed in testis and 14 other cell types or tissues"/>
</dbReference>
<organism evidence="2 3">
    <name type="scientific">Astyanax mexicanus</name>
    <name type="common">Blind cave fish</name>
    <name type="synonym">Astyanax fasciatus mexicanus</name>
    <dbReference type="NCBI Taxonomy" id="7994"/>
    <lineage>
        <taxon>Eukaryota</taxon>
        <taxon>Metazoa</taxon>
        <taxon>Chordata</taxon>
        <taxon>Craniata</taxon>
        <taxon>Vertebrata</taxon>
        <taxon>Euteleostomi</taxon>
        <taxon>Actinopterygii</taxon>
        <taxon>Neopterygii</taxon>
        <taxon>Teleostei</taxon>
        <taxon>Ostariophysi</taxon>
        <taxon>Characiformes</taxon>
        <taxon>Characoidei</taxon>
        <taxon>Acestrorhamphidae</taxon>
        <taxon>Acestrorhamphinae</taxon>
        <taxon>Astyanax</taxon>
    </lineage>
</organism>
<evidence type="ECO:0000313" key="2">
    <source>
        <dbReference type="Ensembl" id="ENSAMXP00000040206.1"/>
    </source>
</evidence>
<evidence type="ECO:0000256" key="1">
    <source>
        <dbReference type="SAM" id="SignalP"/>
    </source>
</evidence>
<dbReference type="AlphaFoldDB" id="A0A3B1JEL3"/>
<dbReference type="InParanoid" id="A0A3B1JEL3"/>
<evidence type="ECO:0000313" key="3">
    <source>
        <dbReference type="Proteomes" id="UP000018467"/>
    </source>
</evidence>
<sequence>MSTLCGICLCVCMCVYICVCTSVCECVSMCTLAALPLSEAHTELCCPTFTHSPGFGTLPTLPKVPIGLI</sequence>
<reference evidence="2" key="3">
    <citation type="submission" date="2025-08" db="UniProtKB">
        <authorList>
            <consortium name="Ensembl"/>
        </authorList>
    </citation>
    <scope>IDENTIFICATION</scope>
</reference>
<keyword evidence="1" id="KW-0732">Signal</keyword>
<name>A0A3B1JEL3_ASTMX</name>
<evidence type="ECO:0008006" key="4">
    <source>
        <dbReference type="Google" id="ProtNLM"/>
    </source>
</evidence>
<reference evidence="2" key="4">
    <citation type="submission" date="2025-09" db="UniProtKB">
        <authorList>
            <consortium name="Ensembl"/>
        </authorList>
    </citation>
    <scope>IDENTIFICATION</scope>
</reference>
<dbReference type="Ensembl" id="ENSAMXT00000036312.1">
    <property type="protein sequence ID" value="ENSAMXP00000040206.1"/>
    <property type="gene ID" value="ENSAMXG00000041863.1"/>
</dbReference>
<reference evidence="3" key="1">
    <citation type="submission" date="2013-03" db="EMBL/GenBank/DDBJ databases">
        <authorList>
            <person name="Jeffery W."/>
            <person name="Warren W."/>
            <person name="Wilson R.K."/>
        </authorList>
    </citation>
    <scope>NUCLEOTIDE SEQUENCE</scope>
    <source>
        <strain evidence="3">female</strain>
    </source>
</reference>
<protein>
    <recommendedName>
        <fullName evidence="4">Secreted protein</fullName>
    </recommendedName>
</protein>
<keyword evidence="3" id="KW-1185">Reference proteome</keyword>
<feature type="signal peptide" evidence="1">
    <location>
        <begin position="1"/>
        <end position="20"/>
    </location>
</feature>
<proteinExistence type="predicted"/>